<keyword evidence="5" id="KW-1185">Reference proteome</keyword>
<dbReference type="OrthoDB" id="952271at2759"/>
<accession>A0A2P4Z5L2</accession>
<dbReference type="GO" id="GO:0046872">
    <property type="term" value="F:metal ion binding"/>
    <property type="evidence" value="ECO:0007669"/>
    <property type="project" value="InterPro"/>
</dbReference>
<dbReference type="InterPro" id="IPR011249">
    <property type="entry name" value="Metalloenz_LuxS/M16"/>
</dbReference>
<dbReference type="VEuPathDB" id="CryptoDB:CmeUKMEL1_16995"/>
<dbReference type="AlphaFoldDB" id="A0A2P4Z5L2"/>
<comment type="caution">
    <text evidence="4">The sequence shown here is derived from an EMBL/GenBank/DDBJ whole genome shotgun (WGS) entry which is preliminary data.</text>
</comment>
<dbReference type="SUPFAM" id="SSF63411">
    <property type="entry name" value="LuxS/MPP-like metallohydrolase"/>
    <property type="match status" value="2"/>
</dbReference>
<gene>
    <name evidence="4" type="ORF">CmeUKMEL1_16995</name>
</gene>
<dbReference type="Pfam" id="PF05193">
    <property type="entry name" value="Peptidase_M16_C"/>
    <property type="match status" value="1"/>
</dbReference>
<dbReference type="PANTHER" id="PTHR11851">
    <property type="entry name" value="METALLOPROTEASE"/>
    <property type="match status" value="1"/>
</dbReference>
<name>A0A2P4Z5L2_9CRYT</name>
<dbReference type="Gene3D" id="3.30.830.10">
    <property type="entry name" value="Metalloenzyme, LuxS/M16 peptidase-like"/>
    <property type="match status" value="2"/>
</dbReference>
<sequence length="682" mass="78036">MAANGNDLELITSILSKNPLIHRPDIVFGKLSDGLDYCIFNTESQRNSFHLNLVLNTGSIHEEEFEKGFANFVQQLILTELNKELLRIRKEHLTNITSSTDFHCTIFNIYNEIENTKINDSEVRATFFDVLEIFLLTVYKFREKLSSSSDIFSDKIQELKNKTFDIIESSDKSVANYIEKQIFLQFHRNTLLPERWPIGEKSSIENITVTDLLKFINKWYLPNNMCLFIVGDIPASNELLANHLSTFVSEIKSSNLEKRTSGINLYETSSSHNIFSVKERIGQKTIQNALNITGKYTGSDFQREVVIQHPSIDQVSISIGVKLEICPLVDEGEIFMNAVDTIISNAIHTKLLNSLSQLACDEESTSISWDFYNSSRENCGWNTFSIVTDEKNWRAVFRLGIQQVVSICNTKMSMEEFEEIVLITISDYKKSAEEELEDDPKLVLDGLIDDWLCGSIPLSKKQEYQLFCKVVDRINPEIIQCRCKALFSYIIYYFDENYQHNKESSSTGCIFVSKPLHNSYQSSEFDQENSINTSNRICKAPETESEFIKPLLEEFKACIYKDLKSSVELTKSYSGDQAFFEENSCKIERMSESFEFGIWDALKASTYITIDKIFDSVRTSFNSLIGDLVNSDENVENLNGKYSIKELDSLAERIKFNSNNFQNDSYGQGSHSLPNDICDLGL</sequence>
<comment type="similarity">
    <text evidence="2">Belongs to the peptidase M16 family.</text>
</comment>
<feature type="domain" description="Peptidase M16 C-terminal" evidence="3">
    <location>
        <begin position="206"/>
        <end position="420"/>
    </location>
</feature>
<comment type="function">
    <text evidence="1">Substrate recognition and binding subunit of the essential mitochondrial processing protease (MPP), which cleaves the mitochondrial sequence off newly imported precursors proteins.</text>
</comment>
<evidence type="ECO:0000313" key="5">
    <source>
        <dbReference type="Proteomes" id="UP000236928"/>
    </source>
</evidence>
<evidence type="ECO:0000313" key="4">
    <source>
        <dbReference type="EMBL" id="POM85353.1"/>
    </source>
</evidence>
<organism evidence="4 5">
    <name type="scientific">Cryptosporidium meleagridis</name>
    <dbReference type="NCBI Taxonomy" id="93969"/>
    <lineage>
        <taxon>Eukaryota</taxon>
        <taxon>Sar</taxon>
        <taxon>Alveolata</taxon>
        <taxon>Apicomplexa</taxon>
        <taxon>Conoidasida</taxon>
        <taxon>Coccidia</taxon>
        <taxon>Eucoccidiorida</taxon>
        <taxon>Eimeriorina</taxon>
        <taxon>Cryptosporidiidae</taxon>
        <taxon>Cryptosporidium</taxon>
    </lineage>
</organism>
<reference evidence="4 5" key="1">
    <citation type="submission" date="2014-04" db="EMBL/GenBank/DDBJ databases">
        <title>Comparative Genomics of Cryptosporidium Species.</title>
        <authorList>
            <person name="Silva J.C."/>
            <person name="Su Q."/>
            <person name="Chalmers R."/>
            <person name="Chibucos M.C."/>
            <person name="Elwin K."/>
            <person name="Godinez A."/>
            <person name="Guo F."/>
            <person name="Huynh K."/>
            <person name="Orvis J."/>
            <person name="Ott S."/>
            <person name="Sadzewicz L."/>
            <person name="Sengamalay N."/>
            <person name="Shetty A."/>
            <person name="Sun M."/>
            <person name="Tallon L."/>
            <person name="Xiao L."/>
            <person name="Zhang H."/>
            <person name="Fraser C.M."/>
            <person name="Zhu G."/>
            <person name="Kissinger J."/>
            <person name="Widmer G."/>
        </authorList>
    </citation>
    <scope>NUCLEOTIDE SEQUENCE [LARGE SCALE GENOMIC DNA]</scope>
    <source>
        <strain evidence="4 5">UKMEL1</strain>
    </source>
</reference>
<proteinExistence type="inferred from homology"/>
<dbReference type="EMBL" id="JIBK01000050">
    <property type="protein sequence ID" value="POM85353.1"/>
    <property type="molecule type" value="Genomic_DNA"/>
</dbReference>
<evidence type="ECO:0000256" key="1">
    <source>
        <dbReference type="ARBA" id="ARBA00002123"/>
    </source>
</evidence>
<dbReference type="InterPro" id="IPR050361">
    <property type="entry name" value="MPP/UQCRC_Complex"/>
</dbReference>
<evidence type="ECO:0000256" key="2">
    <source>
        <dbReference type="ARBA" id="ARBA00007261"/>
    </source>
</evidence>
<evidence type="ECO:0000259" key="3">
    <source>
        <dbReference type="Pfam" id="PF05193"/>
    </source>
</evidence>
<dbReference type="PANTHER" id="PTHR11851:SF49">
    <property type="entry name" value="MITOCHONDRIAL-PROCESSING PEPTIDASE SUBUNIT ALPHA"/>
    <property type="match status" value="1"/>
</dbReference>
<protein>
    <submittedName>
        <fullName evidence="4">Peptidase M16 inactive domain protein</fullName>
    </submittedName>
</protein>
<dbReference type="Proteomes" id="UP000236928">
    <property type="component" value="Unassembled WGS sequence"/>
</dbReference>
<dbReference type="InterPro" id="IPR007863">
    <property type="entry name" value="Peptidase_M16_C"/>
</dbReference>